<gene>
    <name evidence="7" type="primary">trxB</name>
    <name evidence="7" type="ORF">CARN1_1389</name>
</gene>
<evidence type="ECO:0000256" key="3">
    <source>
        <dbReference type="ARBA" id="ARBA00023002"/>
    </source>
</evidence>
<evidence type="ECO:0000256" key="1">
    <source>
        <dbReference type="ARBA" id="ARBA00022630"/>
    </source>
</evidence>
<comment type="caution">
    <text evidence="7">The sequence shown here is derived from an EMBL/GenBank/DDBJ whole genome shotgun (WGS) entry which is preliminary data.</text>
</comment>
<dbReference type="NCBIfam" id="TIGR01292">
    <property type="entry name" value="TRX_reduct"/>
    <property type="match status" value="1"/>
</dbReference>
<dbReference type="Pfam" id="PF07992">
    <property type="entry name" value="Pyr_redox_2"/>
    <property type="match status" value="1"/>
</dbReference>
<evidence type="ECO:0000256" key="5">
    <source>
        <dbReference type="ARBA" id="ARBA00023284"/>
    </source>
</evidence>
<accession>E6PFY5</accession>
<organism evidence="7">
    <name type="scientific">mine drainage metagenome</name>
    <dbReference type="NCBI Taxonomy" id="410659"/>
    <lineage>
        <taxon>unclassified sequences</taxon>
        <taxon>metagenomes</taxon>
        <taxon>ecological metagenomes</taxon>
    </lineage>
</organism>
<dbReference type="InterPro" id="IPR023753">
    <property type="entry name" value="FAD/NAD-binding_dom"/>
</dbReference>
<evidence type="ECO:0000256" key="2">
    <source>
        <dbReference type="ARBA" id="ARBA00022827"/>
    </source>
</evidence>
<dbReference type="GO" id="GO:0004791">
    <property type="term" value="F:thioredoxin-disulfide reductase (NADPH) activity"/>
    <property type="evidence" value="ECO:0007669"/>
    <property type="project" value="UniProtKB-EC"/>
</dbReference>
<dbReference type="SUPFAM" id="SSF51905">
    <property type="entry name" value="FAD/NAD(P)-binding domain"/>
    <property type="match status" value="1"/>
</dbReference>
<dbReference type="GO" id="GO:0005737">
    <property type="term" value="C:cytoplasm"/>
    <property type="evidence" value="ECO:0007669"/>
    <property type="project" value="InterPro"/>
</dbReference>
<sequence length="311" mass="33147">MERVTIIGSGPAGLTAAIYAARANLEPLVLAGGLYGGQLMLTTEVENFPGFPEGILGPELMERFRAQAESFGARIINEDAVGVDFSHLPLVVRTAESSYESRTVIAATGASARWLDVPGEERLRGRGVSTCATCDGAFFRDKEIVVVGGGDSAMEEALFLTRFGSRVTVIHRREALRASKIMAERAMNHPKIAFVWNTAVDEVLGGEKMTGLRLRNLVDGSLTDFAADALFIAVGHTPNTSIFAGQLDLDSHGYILSPNGTLTNVEGVFVAGDVNDIRYKQAITAAGAGCRAAMDVEKYLEAHELDAAAVL</sequence>
<keyword evidence="3 7" id="KW-0560">Oxidoreductase</keyword>
<feature type="domain" description="FAD/NAD(P)-binding" evidence="6">
    <location>
        <begin position="3"/>
        <end position="289"/>
    </location>
</feature>
<dbReference type="InterPro" id="IPR005982">
    <property type="entry name" value="Thioredox_Rdtase"/>
</dbReference>
<dbReference type="AlphaFoldDB" id="E6PFY5"/>
<dbReference type="InterPro" id="IPR008255">
    <property type="entry name" value="Pyr_nucl-diS_OxRdtase_2_AS"/>
</dbReference>
<dbReference type="EMBL" id="CABL01000008">
    <property type="protein sequence ID" value="CBH75372.1"/>
    <property type="molecule type" value="Genomic_DNA"/>
</dbReference>
<name>E6PFY5_9ZZZZ</name>
<dbReference type="PROSITE" id="PS00573">
    <property type="entry name" value="PYRIDINE_REDOX_2"/>
    <property type="match status" value="1"/>
</dbReference>
<evidence type="ECO:0000313" key="7">
    <source>
        <dbReference type="EMBL" id="CBH75372.1"/>
    </source>
</evidence>
<evidence type="ECO:0000259" key="6">
    <source>
        <dbReference type="Pfam" id="PF07992"/>
    </source>
</evidence>
<dbReference type="GO" id="GO:0019430">
    <property type="term" value="P:removal of superoxide radicals"/>
    <property type="evidence" value="ECO:0007669"/>
    <property type="project" value="InterPro"/>
</dbReference>
<keyword evidence="5" id="KW-0676">Redox-active center</keyword>
<dbReference type="InterPro" id="IPR036188">
    <property type="entry name" value="FAD/NAD-bd_sf"/>
</dbReference>
<dbReference type="InterPro" id="IPR050097">
    <property type="entry name" value="Ferredoxin-NADP_redctase_2"/>
</dbReference>
<evidence type="ECO:0000256" key="4">
    <source>
        <dbReference type="ARBA" id="ARBA00023157"/>
    </source>
</evidence>
<reference evidence="7" key="1">
    <citation type="submission" date="2009-10" db="EMBL/GenBank/DDBJ databases">
        <title>Diversity of trophic interactions inside an arsenic-rich microbial ecosystem.</title>
        <authorList>
            <person name="Bertin P.N."/>
            <person name="Heinrich-Salmeron A."/>
            <person name="Pelletier E."/>
            <person name="Goulhen-Chollet F."/>
            <person name="Arsene-Ploetze F."/>
            <person name="Gallien S."/>
            <person name="Calteau A."/>
            <person name="Vallenet D."/>
            <person name="Casiot C."/>
            <person name="Chane-Woon-Ming B."/>
            <person name="Giloteaux L."/>
            <person name="Barakat M."/>
            <person name="Bonnefoy V."/>
            <person name="Bruneel O."/>
            <person name="Chandler M."/>
            <person name="Cleiss J."/>
            <person name="Duran R."/>
            <person name="Elbaz-Poulichet F."/>
            <person name="Fonknechten N."/>
            <person name="Lauga B."/>
            <person name="Mornico D."/>
            <person name="Ortet P."/>
            <person name="Schaeffer C."/>
            <person name="Siguier P."/>
            <person name="Alexander Thil Smith A."/>
            <person name="Van Dorsselaer A."/>
            <person name="Weissenbach J."/>
            <person name="Medigue C."/>
            <person name="Le Paslier D."/>
        </authorList>
    </citation>
    <scope>NUCLEOTIDE SEQUENCE</scope>
</reference>
<keyword evidence="2" id="KW-0274">FAD</keyword>
<dbReference type="Gene3D" id="3.50.50.60">
    <property type="entry name" value="FAD/NAD(P)-binding domain"/>
    <property type="match status" value="2"/>
</dbReference>
<dbReference type="PRINTS" id="PR00469">
    <property type="entry name" value="PNDRDTASEII"/>
</dbReference>
<dbReference type="EC" id="1.8.1.9" evidence="7"/>
<keyword evidence="4" id="KW-1015">Disulfide bond</keyword>
<proteinExistence type="predicted"/>
<dbReference type="PRINTS" id="PR00368">
    <property type="entry name" value="FADPNR"/>
</dbReference>
<keyword evidence="1" id="KW-0285">Flavoprotein</keyword>
<dbReference type="PANTHER" id="PTHR48105">
    <property type="entry name" value="THIOREDOXIN REDUCTASE 1-RELATED-RELATED"/>
    <property type="match status" value="1"/>
</dbReference>
<protein>
    <submittedName>
        <fullName evidence="7">Thioredoxin reductase, FAD/NAD(P)-binding</fullName>
        <ecNumber evidence="7">1.8.1.9</ecNumber>
    </submittedName>
</protein>